<dbReference type="Gene3D" id="3.40.50.300">
    <property type="entry name" value="P-loop containing nucleotide triphosphate hydrolases"/>
    <property type="match status" value="2"/>
</dbReference>
<sequence length="1156" mass="125513">MRLDRLDLVRYGKFTDRSLDFGTAMPGKPDFHLVYGPNEAGKSTLFSAYLDLLFGIEKSSAYGFLHPYALMRVGGQFSVGAERHEAYRLKRNQASLVSADDRPLPETLFAAVLGGMDRNAYRTMFSLDDESIEKGGEDILKSEGELGAMLFSASSGLSDMATGLAALKAEADEFYRPSGRKHGLSALKADIEALAAERKALDVAARDYGLLVRERDAAAGRHGEMTAARTEVRAALAQVERSLSALPYLRRLRALRAELGAFDLGESPPAGWRSLSGELAREEAEIAARAARMEAERLHLAEELAALPEDEAVLAAEADITALAGSALEARFRTAAMDLASREAERERVAVSIGANLAALGLPADADLAGILLPPGLGEKLSSLLSRRATLAERAETALRERAEAERALAAAGEGSGSVSEEDAQADAALQSRLAAALRTARSGDLSARLREARRLVALARQDADGAMARLVPWSGTAAALEGMAVPPPAEIEGLRKRYDAADEALHRQREQVAALELDVASARATLAALQKATGAAGEEQASHLRAVRETAWQTHLGILDRASAAAFEQAMRDDDRASDARLRNADRLSDLRLLERTVAEGMARLETLRGEVTRLAEARAAIEAQVSSLAGSLGLPEGTALADVAGWLERRTAVLDALGRLAQRTVEADLVDRERRDVLARLAALLGEAPAEDGPFEEALFLAEDRLETWKATEARRLAAAAQLARLKADADMRGKAAEDATAALAAWQAAWDRDIAGTWLARQEAPVALDRIAAFLPALQALAQNVERRGEFDHRIAGMRRDQQDYAGHARRLAERLAEPFDAEDPLSTVAAFGRRRAAATAVRQRREAIDKAVLRLDEEERALDERRAVLVARLSEVYAVLGCDTLAEADLMLDAYRKRDEILARVHDVGRDLAQQLRTETVEEAEALLSAVDDDQLAAEKDDLSARLEELDRAVQEQHLLRARAEEALAKVAGSDAAAVLEERRRTVLIDLAEKSRRYLATRAGILAAEQALRLYRERHRSAMMERASRTFRDITAGEYTGLSTILEKDSEYLVVNAASGGSKLAKDLSKGTRFQLYLALRVAGYHEIAASREIVPFIADDIMETFDDRRALNALTVMGAMATGGQVIYLTHHEHLCDLAKKACPDVTIHEL</sequence>
<dbReference type="AlphaFoldDB" id="A0A4V2RJE8"/>
<dbReference type="PANTHER" id="PTHR41259">
    <property type="entry name" value="DOUBLE-STRAND BREAK REPAIR RAD50 ATPASE, PUTATIVE-RELATED"/>
    <property type="match status" value="1"/>
</dbReference>
<dbReference type="Proteomes" id="UP000295351">
    <property type="component" value="Unassembled WGS sequence"/>
</dbReference>
<dbReference type="Pfam" id="PF13514">
    <property type="entry name" value="AAA_27"/>
    <property type="match status" value="1"/>
</dbReference>
<evidence type="ECO:0000259" key="2">
    <source>
        <dbReference type="Pfam" id="PF13514"/>
    </source>
</evidence>
<dbReference type="RefSeq" id="WP_133033313.1">
    <property type="nucleotide sequence ID" value="NZ_BAABEI010000012.1"/>
</dbReference>
<organism evidence="3 4">
    <name type="scientific">Shinella granuli</name>
    <dbReference type="NCBI Taxonomy" id="323621"/>
    <lineage>
        <taxon>Bacteria</taxon>
        <taxon>Pseudomonadati</taxon>
        <taxon>Pseudomonadota</taxon>
        <taxon>Alphaproteobacteria</taxon>
        <taxon>Hyphomicrobiales</taxon>
        <taxon>Rhizobiaceae</taxon>
        <taxon>Shinella</taxon>
    </lineage>
</organism>
<keyword evidence="1" id="KW-0175">Coiled coil</keyword>
<feature type="coiled-coil region" evidence="1">
    <location>
        <begin position="492"/>
        <end position="533"/>
    </location>
</feature>
<dbReference type="InterPro" id="IPR038734">
    <property type="entry name" value="YhaN_AAA"/>
</dbReference>
<reference evidence="3 4" key="1">
    <citation type="submission" date="2019-03" db="EMBL/GenBank/DDBJ databases">
        <title>Genomic Encyclopedia of Type Strains, Phase IV (KMG-IV): sequencing the most valuable type-strain genomes for metagenomic binning, comparative biology and taxonomic classification.</title>
        <authorList>
            <person name="Goeker M."/>
        </authorList>
    </citation>
    <scope>NUCLEOTIDE SEQUENCE [LARGE SCALE GENOMIC DNA]</scope>
    <source>
        <strain evidence="3 4">DSM 18401</strain>
    </source>
</reference>
<keyword evidence="4" id="KW-1185">Reference proteome</keyword>
<dbReference type="SUPFAM" id="SSF52540">
    <property type="entry name" value="P-loop containing nucleoside triphosphate hydrolases"/>
    <property type="match status" value="1"/>
</dbReference>
<evidence type="ECO:0000256" key="1">
    <source>
        <dbReference type="SAM" id="Coils"/>
    </source>
</evidence>
<dbReference type="PANTHER" id="PTHR41259:SF1">
    <property type="entry name" value="DOUBLE-STRAND BREAK REPAIR RAD50 ATPASE, PUTATIVE-RELATED"/>
    <property type="match status" value="1"/>
</dbReference>
<evidence type="ECO:0000313" key="4">
    <source>
        <dbReference type="Proteomes" id="UP000295351"/>
    </source>
</evidence>
<name>A0A4V2RJE8_SHIGR</name>
<evidence type="ECO:0000313" key="3">
    <source>
        <dbReference type="EMBL" id="TCN47890.1"/>
    </source>
</evidence>
<dbReference type="InterPro" id="IPR027417">
    <property type="entry name" value="P-loop_NTPase"/>
</dbReference>
<feature type="coiled-coil region" evidence="1">
    <location>
        <begin position="592"/>
        <end position="626"/>
    </location>
</feature>
<dbReference type="EMBL" id="SLVX01000002">
    <property type="protein sequence ID" value="TCN47890.1"/>
    <property type="molecule type" value="Genomic_DNA"/>
</dbReference>
<protein>
    <submittedName>
        <fullName evidence="3">Uncharacterized protein YhaN</fullName>
    </submittedName>
</protein>
<comment type="caution">
    <text evidence="3">The sequence shown here is derived from an EMBL/GenBank/DDBJ whole genome shotgun (WGS) entry which is preliminary data.</text>
</comment>
<feature type="domain" description="YhaN AAA" evidence="2">
    <location>
        <begin position="1"/>
        <end position="208"/>
    </location>
</feature>
<proteinExistence type="predicted"/>
<feature type="coiled-coil region" evidence="1">
    <location>
        <begin position="937"/>
        <end position="971"/>
    </location>
</feature>
<gene>
    <name evidence="3" type="ORF">EV665_102411</name>
</gene>
<accession>A0A4V2RJE8</accession>